<sequence>MSYLRPLAASAVLFGVTGTAALADLTADQVWQDWTTYLEEFGYRITADESRSGDTLMIRDLAMEMALPEAEGAVSMRMEQVEFVENGDGTVSVVLPETLPIAIAASDDEAQQVTMTLEMTHEALEMIVSGTTEAMEYTYDADAVTMALTDLRAGEETPEIRAAQIRMENLNGTSRTALGETTRAVQQNMTAGPVTYDLDFTDPTEGGTLVFSGSLANATFAGTGAIPESFDTNDMSAALRDGFRFDSRMEYQTGSTVYRFEDDGDVLEGANGSDRGTITSSIGPDGLRYGGAGEGVTIAISSSDMPFPVDLSMARMGFDIAMPVIESETMQDYAVGMELAEFTMPDQLWSLFDPGAQLPRDPATLKLDLSGKGRLFVDLFDPEQMANIESSESAPGEVESLTLHDLTLDLAGATLTGEGAFTFDQTDTESFGGAPAPEGEVDLRLVGGNGLLDKLIAMGLVPQDQATGVRMMMGLFARSGPGEDELVSKIEVTEDGQVLANGQRIK</sequence>
<dbReference type="AlphaFoldDB" id="A0A0L6CR53"/>
<dbReference type="Proteomes" id="UP000037046">
    <property type="component" value="Unassembled WGS sequence"/>
</dbReference>
<name>A0A0L6CR53_9RHOB</name>
<dbReference type="InterPro" id="IPR018666">
    <property type="entry name" value="DUF2125"/>
</dbReference>
<comment type="caution">
    <text evidence="2">The sequence shown here is derived from an EMBL/GenBank/DDBJ whole genome shotgun (WGS) entry which is preliminary data.</text>
</comment>
<dbReference type="Pfam" id="PF09898">
    <property type="entry name" value="DUF2125"/>
    <property type="match status" value="1"/>
</dbReference>
<reference evidence="3" key="1">
    <citation type="submission" date="2015-07" db="EMBL/GenBank/DDBJ databases">
        <title>Draft Genome Sequence of Roseovarius tolerans EL-164, a producer of N-Acylated Alanine Methyl Esters (NAMEs).</title>
        <authorList>
            <person name="Voget S."/>
            <person name="Bruns H."/>
            <person name="Wagner-Doebler I."/>
            <person name="Schulz S."/>
            <person name="Daniel R."/>
        </authorList>
    </citation>
    <scope>NUCLEOTIDE SEQUENCE [LARGE SCALE GENOMIC DNA]</scope>
    <source>
        <strain evidence="3">EL-164</strain>
    </source>
</reference>
<keyword evidence="1" id="KW-0732">Signal</keyword>
<keyword evidence="3" id="KW-1185">Reference proteome</keyword>
<dbReference type="RefSeq" id="WP_050664081.1">
    <property type="nucleotide sequence ID" value="NZ_CP118494.1"/>
</dbReference>
<gene>
    <name evidence="2" type="ORF">ROTO_32370</name>
</gene>
<dbReference type="EMBL" id="LGVV01000062">
    <property type="protein sequence ID" value="KNX40221.1"/>
    <property type="molecule type" value="Genomic_DNA"/>
</dbReference>
<evidence type="ECO:0000313" key="2">
    <source>
        <dbReference type="EMBL" id="KNX40221.1"/>
    </source>
</evidence>
<evidence type="ECO:0008006" key="4">
    <source>
        <dbReference type="Google" id="ProtNLM"/>
    </source>
</evidence>
<dbReference type="STRING" id="74031.SAMN04488077_107184"/>
<evidence type="ECO:0000256" key="1">
    <source>
        <dbReference type="SAM" id="SignalP"/>
    </source>
</evidence>
<dbReference type="PATRIC" id="fig|74031.6.peg.3308"/>
<dbReference type="OrthoDB" id="7791409at2"/>
<protein>
    <recommendedName>
        <fullName evidence="4">DUF2125 domain-containing protein</fullName>
    </recommendedName>
</protein>
<feature type="chain" id="PRO_5005562859" description="DUF2125 domain-containing protein" evidence="1">
    <location>
        <begin position="24"/>
        <end position="506"/>
    </location>
</feature>
<accession>A0A0L6CR53</accession>
<feature type="signal peptide" evidence="1">
    <location>
        <begin position="1"/>
        <end position="23"/>
    </location>
</feature>
<organism evidence="2 3">
    <name type="scientific">Roseovarius tolerans</name>
    <dbReference type="NCBI Taxonomy" id="74031"/>
    <lineage>
        <taxon>Bacteria</taxon>
        <taxon>Pseudomonadati</taxon>
        <taxon>Pseudomonadota</taxon>
        <taxon>Alphaproteobacteria</taxon>
        <taxon>Rhodobacterales</taxon>
        <taxon>Roseobacteraceae</taxon>
        <taxon>Roseovarius</taxon>
    </lineage>
</organism>
<proteinExistence type="predicted"/>
<evidence type="ECO:0000313" key="3">
    <source>
        <dbReference type="Proteomes" id="UP000037046"/>
    </source>
</evidence>